<gene>
    <name evidence="2" type="ORF">F1189_19345</name>
</gene>
<feature type="compositionally biased region" description="Pro residues" evidence="1">
    <location>
        <begin position="334"/>
        <end position="347"/>
    </location>
</feature>
<proteinExistence type="predicted"/>
<evidence type="ECO:0000313" key="2">
    <source>
        <dbReference type="EMBL" id="KAA5610386.1"/>
    </source>
</evidence>
<dbReference type="AlphaFoldDB" id="A0A5M6IQ51"/>
<feature type="compositionally biased region" description="Polar residues" evidence="1">
    <location>
        <begin position="283"/>
        <end position="294"/>
    </location>
</feature>
<dbReference type="EMBL" id="VWPK01000033">
    <property type="protein sequence ID" value="KAA5610386.1"/>
    <property type="molecule type" value="Genomic_DNA"/>
</dbReference>
<dbReference type="OrthoDB" id="197257at2"/>
<comment type="caution">
    <text evidence="2">The sequence shown here is derived from an EMBL/GenBank/DDBJ whole genome shotgun (WGS) entry which is preliminary data.</text>
</comment>
<sequence>MAKCLEVSRAWLVAGLAVSIVLPPCVPPVAAQPAAVQQPAGAEAFSVQQLDALLAPVALYPDQLLTQVLMAATFPLQVVEAARWREDPAHAALGGDALAQALAPLAWDPSVKSLVPFPQVLSQLNGNLEWTQQLGYAFATQQREVMDSVQRLRRQAQAQGQLQSSPQQVVRLEPASDVVAASSPQTIIIEPADPQVVYVPSYNPAVVYGTWPYPAYPPVAAAPAPGYVAGTALLSGLAFGAGVAITAGLWGWSRPNWSRGDVNINVNRWNTINVNRQRAVSNTWSPTLNRSSSRAYALQRPPAGPVGAPVRNAGLPPNAVGRPNVGVPASAVNRPPPRPAPPRPEAGPRPNLSPGSRPAARPPAPPPTAASRPGFQDGRLPPGGDRAPAPRPVQGAPQRAQQRAQQRPPQGPPAFSGLPEGGRAAAYSQRGAQSFQGGGSQRGGGPAREGGRGGFRGR</sequence>
<dbReference type="InterPro" id="IPR021728">
    <property type="entry name" value="DUF3300"/>
</dbReference>
<accession>A0A5M6IQ51</accession>
<evidence type="ECO:0000313" key="3">
    <source>
        <dbReference type="Proteomes" id="UP000325255"/>
    </source>
</evidence>
<feature type="compositionally biased region" description="Low complexity" evidence="1">
    <location>
        <begin position="369"/>
        <end position="408"/>
    </location>
</feature>
<keyword evidence="3" id="KW-1185">Reference proteome</keyword>
<reference evidence="2 3" key="1">
    <citation type="submission" date="2019-09" db="EMBL/GenBank/DDBJ databases">
        <title>Genome sequence of Rhodovastum atsumiense, a diverse member of the Acetobacteraceae family of non-sulfur purple photosynthetic bacteria.</title>
        <authorList>
            <person name="Meyer T."/>
            <person name="Kyndt J."/>
        </authorList>
    </citation>
    <scope>NUCLEOTIDE SEQUENCE [LARGE SCALE GENOMIC DNA]</scope>
    <source>
        <strain evidence="2 3">DSM 21279</strain>
    </source>
</reference>
<protein>
    <submittedName>
        <fullName evidence="2">DUF3300 domain-containing protein</fullName>
    </submittedName>
</protein>
<dbReference type="PANTHER" id="PTHR40269">
    <property type="entry name" value="OUTER MEMBRANE PROTEIN-RELATED"/>
    <property type="match status" value="1"/>
</dbReference>
<feature type="compositionally biased region" description="Gly residues" evidence="1">
    <location>
        <begin position="436"/>
        <end position="458"/>
    </location>
</feature>
<dbReference type="Pfam" id="PF11737">
    <property type="entry name" value="DUF3300"/>
    <property type="match status" value="1"/>
</dbReference>
<dbReference type="PANTHER" id="PTHR40269:SF1">
    <property type="entry name" value="OUTER MEMBRANE PROTEIN"/>
    <property type="match status" value="1"/>
</dbReference>
<dbReference type="Proteomes" id="UP000325255">
    <property type="component" value="Unassembled WGS sequence"/>
</dbReference>
<dbReference type="RefSeq" id="WP_150042515.1">
    <property type="nucleotide sequence ID" value="NZ_OW485601.1"/>
</dbReference>
<name>A0A5M6IQ51_9PROT</name>
<feature type="compositionally biased region" description="Low complexity" evidence="1">
    <location>
        <begin position="348"/>
        <end position="359"/>
    </location>
</feature>
<evidence type="ECO:0000256" key="1">
    <source>
        <dbReference type="SAM" id="MobiDB-lite"/>
    </source>
</evidence>
<organism evidence="2 3">
    <name type="scientific">Rhodovastum atsumiense</name>
    <dbReference type="NCBI Taxonomy" id="504468"/>
    <lineage>
        <taxon>Bacteria</taxon>
        <taxon>Pseudomonadati</taxon>
        <taxon>Pseudomonadota</taxon>
        <taxon>Alphaproteobacteria</taxon>
        <taxon>Acetobacterales</taxon>
        <taxon>Acetobacteraceae</taxon>
        <taxon>Rhodovastum</taxon>
    </lineage>
</organism>
<feature type="region of interest" description="Disordered" evidence="1">
    <location>
        <begin position="283"/>
        <end position="458"/>
    </location>
</feature>